<dbReference type="PANTHER" id="PTHR21435">
    <property type="entry name" value="MITOCHONDRIAL IMPORT INNER MEMBRANE TRANSLOCASE SUBUNIT TIM29"/>
    <property type="match status" value="1"/>
</dbReference>
<keyword evidence="2" id="KW-1185">Reference proteome</keyword>
<dbReference type="GeneID" id="103116181"/>
<evidence type="ECO:0000313" key="3">
    <source>
        <dbReference type="RefSeq" id="XP_060037740.1"/>
    </source>
</evidence>
<dbReference type="PANTHER" id="PTHR21435:SF1">
    <property type="entry name" value="MITOCHONDRIAL IMPORT INNER MEMBRANE TRANSLOCASE SUBUNIT TIM29"/>
    <property type="match status" value="1"/>
</dbReference>
<evidence type="ECO:0000313" key="2">
    <source>
        <dbReference type="Proteomes" id="UP001652624"/>
    </source>
</evidence>
<dbReference type="InterPro" id="IPR019322">
    <property type="entry name" value="TIMM29"/>
</dbReference>
<reference evidence="3" key="1">
    <citation type="submission" date="2025-08" db="UniProtKB">
        <authorList>
            <consortium name="RefSeq"/>
        </authorList>
    </citation>
    <scope>IDENTIFICATION</scope>
</reference>
<organism evidence="2 3">
    <name type="scientific">Erinaceus europaeus</name>
    <name type="common">Western European hedgehog</name>
    <dbReference type="NCBI Taxonomy" id="9365"/>
    <lineage>
        <taxon>Eukaryota</taxon>
        <taxon>Metazoa</taxon>
        <taxon>Chordata</taxon>
        <taxon>Craniata</taxon>
        <taxon>Vertebrata</taxon>
        <taxon>Euteleostomi</taxon>
        <taxon>Mammalia</taxon>
        <taxon>Eutheria</taxon>
        <taxon>Laurasiatheria</taxon>
        <taxon>Eulipotyphla</taxon>
        <taxon>Erinaceidae</taxon>
        <taxon>Erinaceinae</taxon>
        <taxon>Erinaceus</taxon>
    </lineage>
</organism>
<gene>
    <name evidence="3" type="primary">TIMM29</name>
</gene>
<protein>
    <submittedName>
        <fullName evidence="3">LOW QUALITY PROTEIN: mitochondrial import inner membrane translocase subunit Tim29</fullName>
    </submittedName>
</protein>
<accession>A0ABM3WME7</accession>
<sequence length="286" mass="31394">MAAAALKRFWSRGRGESGETAAKPGVWARLGTWAGALLRDYSEACGDAVAAARARPGRAAVYAGLLGGAAGCWALAPGEAAFEEALLDASGRLLLLAPATRSRTAEDFVQRLLWLRGAGRLRHVHLGVCSLVYEAPFDAQASLYQARCRHLQPRWSDFPGRVLDVGFAGRWWRLGRRMRDCDVNDTEFQHLPPHLRALGPRQLRSEANERLFDQKYQPVVLTDDQVDQALWEEQVLQKEKKDQLILSQAASLVQAGGAQVHPTTPTSPTHTPPPHTHSLRTDSATP</sequence>
<dbReference type="RefSeq" id="XP_060037740.1">
    <property type="nucleotide sequence ID" value="XM_060181757.1"/>
</dbReference>
<dbReference type="Pfam" id="PF10171">
    <property type="entry name" value="Tim29"/>
    <property type="match status" value="1"/>
</dbReference>
<proteinExistence type="predicted"/>
<dbReference type="Proteomes" id="UP001652624">
    <property type="component" value="Chromosome 23"/>
</dbReference>
<feature type="region of interest" description="Disordered" evidence="1">
    <location>
        <begin position="255"/>
        <end position="286"/>
    </location>
</feature>
<evidence type="ECO:0000256" key="1">
    <source>
        <dbReference type="SAM" id="MobiDB-lite"/>
    </source>
</evidence>
<name>A0ABM3WME7_ERIEU</name>